<name>A0A9W9N8P8_9EURO</name>
<dbReference type="EMBL" id="JAPQKR010000005">
    <property type="protein sequence ID" value="KAJ5215292.1"/>
    <property type="molecule type" value="Genomic_DNA"/>
</dbReference>
<keyword evidence="3" id="KW-1185">Reference proteome</keyword>
<comment type="caution">
    <text evidence="2">The sequence shown here is derived from an EMBL/GenBank/DDBJ whole genome shotgun (WGS) entry which is preliminary data.</text>
</comment>
<feature type="region of interest" description="Disordered" evidence="1">
    <location>
        <begin position="1"/>
        <end position="38"/>
    </location>
</feature>
<accession>A0A9W9N8P8</accession>
<reference evidence="2" key="2">
    <citation type="journal article" date="2023" name="IMA Fungus">
        <title>Comparative genomic study of the Penicillium genus elucidates a diverse pangenome and 15 lateral gene transfer events.</title>
        <authorList>
            <person name="Petersen C."/>
            <person name="Sorensen T."/>
            <person name="Nielsen M.R."/>
            <person name="Sondergaard T.E."/>
            <person name="Sorensen J.L."/>
            <person name="Fitzpatrick D.A."/>
            <person name="Frisvad J.C."/>
            <person name="Nielsen K.L."/>
        </authorList>
    </citation>
    <scope>NUCLEOTIDE SEQUENCE</scope>
    <source>
        <strain evidence="2">IBT 15544</strain>
    </source>
</reference>
<dbReference type="GeneID" id="83176062"/>
<gene>
    <name evidence="2" type="ORF">N7498_001699</name>
</gene>
<feature type="region of interest" description="Disordered" evidence="1">
    <location>
        <begin position="61"/>
        <end position="87"/>
    </location>
</feature>
<dbReference type="AlphaFoldDB" id="A0A9W9N8P8"/>
<evidence type="ECO:0000313" key="2">
    <source>
        <dbReference type="EMBL" id="KAJ5215292.1"/>
    </source>
</evidence>
<evidence type="ECO:0000313" key="3">
    <source>
        <dbReference type="Proteomes" id="UP001150904"/>
    </source>
</evidence>
<dbReference type="OrthoDB" id="4281241at2759"/>
<dbReference type="Proteomes" id="UP001150904">
    <property type="component" value="Unassembled WGS sequence"/>
</dbReference>
<dbReference type="RefSeq" id="XP_058311105.1">
    <property type="nucleotide sequence ID" value="XM_058448761.1"/>
</dbReference>
<feature type="compositionally biased region" description="Basic and acidic residues" evidence="1">
    <location>
        <begin position="65"/>
        <end position="76"/>
    </location>
</feature>
<reference evidence="2" key="1">
    <citation type="submission" date="2022-12" db="EMBL/GenBank/DDBJ databases">
        <authorList>
            <person name="Petersen C."/>
        </authorList>
    </citation>
    <scope>NUCLEOTIDE SEQUENCE</scope>
    <source>
        <strain evidence="2">IBT 15544</strain>
    </source>
</reference>
<sequence length="130" mass="14507">MLSRHYQRSGDADSSYNGTTLRSNDSDTLDLSSDYESEDLLSETSADRAFVVSDTDALSYNSDRSSMEGEVSRGLEEGTLDEIEDPSPLGKKKAIKAISKRTVFCNGQPETHLLVLWYSWEKSRNPSETE</sequence>
<evidence type="ECO:0000256" key="1">
    <source>
        <dbReference type="SAM" id="MobiDB-lite"/>
    </source>
</evidence>
<organism evidence="2 3">
    <name type="scientific">Penicillium cinerascens</name>
    <dbReference type="NCBI Taxonomy" id="70096"/>
    <lineage>
        <taxon>Eukaryota</taxon>
        <taxon>Fungi</taxon>
        <taxon>Dikarya</taxon>
        <taxon>Ascomycota</taxon>
        <taxon>Pezizomycotina</taxon>
        <taxon>Eurotiomycetes</taxon>
        <taxon>Eurotiomycetidae</taxon>
        <taxon>Eurotiales</taxon>
        <taxon>Aspergillaceae</taxon>
        <taxon>Penicillium</taxon>
    </lineage>
</organism>
<proteinExistence type="predicted"/>
<protein>
    <submittedName>
        <fullName evidence="2">Uncharacterized protein</fullName>
    </submittedName>
</protein>